<reference evidence="1" key="1">
    <citation type="journal article" date="2014" name="Front. Microbiol.">
        <title>High frequency of phylogenetically diverse reductive dehalogenase-homologous genes in deep subseafloor sedimentary metagenomes.</title>
        <authorList>
            <person name="Kawai M."/>
            <person name="Futagami T."/>
            <person name="Toyoda A."/>
            <person name="Takaki Y."/>
            <person name="Nishi S."/>
            <person name="Hori S."/>
            <person name="Arai W."/>
            <person name="Tsubouchi T."/>
            <person name="Morono Y."/>
            <person name="Uchiyama I."/>
            <person name="Ito T."/>
            <person name="Fujiyama A."/>
            <person name="Inagaki F."/>
            <person name="Takami H."/>
        </authorList>
    </citation>
    <scope>NUCLEOTIDE SEQUENCE</scope>
    <source>
        <strain evidence="1">Expedition CK06-06</strain>
    </source>
</reference>
<protein>
    <submittedName>
        <fullName evidence="1">Uncharacterized protein</fullName>
    </submittedName>
</protein>
<name>X1UU64_9ZZZZ</name>
<feature type="non-terminal residue" evidence="1">
    <location>
        <position position="1"/>
    </location>
</feature>
<gene>
    <name evidence="1" type="ORF">S12H4_62716</name>
</gene>
<dbReference type="EMBL" id="BARW01042214">
    <property type="protein sequence ID" value="GAJ20984.1"/>
    <property type="molecule type" value="Genomic_DNA"/>
</dbReference>
<evidence type="ECO:0000313" key="1">
    <source>
        <dbReference type="EMBL" id="GAJ20984.1"/>
    </source>
</evidence>
<accession>X1UU64</accession>
<comment type="caution">
    <text evidence="1">The sequence shown here is derived from an EMBL/GenBank/DDBJ whole genome shotgun (WGS) entry which is preliminary data.</text>
</comment>
<feature type="non-terminal residue" evidence="1">
    <location>
        <position position="70"/>
    </location>
</feature>
<sequence length="70" mass="8493">KRGKLRRYEEWKLEKMEEILEFLKSKMTIEERQREKRLVHFTNAVSRAFQVSKAIKSKPKTYKDTADYVA</sequence>
<dbReference type="AlphaFoldDB" id="X1UU64"/>
<organism evidence="1">
    <name type="scientific">marine sediment metagenome</name>
    <dbReference type="NCBI Taxonomy" id="412755"/>
    <lineage>
        <taxon>unclassified sequences</taxon>
        <taxon>metagenomes</taxon>
        <taxon>ecological metagenomes</taxon>
    </lineage>
</organism>
<proteinExistence type="predicted"/>